<dbReference type="Pfam" id="PF01903">
    <property type="entry name" value="CbiX"/>
    <property type="match status" value="1"/>
</dbReference>
<sequence>MLNNALIIVAHGSRKASSNEEVKALGEKVKSLQDKRYRVVLTAFLEFATPTLEESILSCIEKGSSEIVILPYFLASGNHVTRDIPEIVEKIQVSHPQVSITLKEHLGSAAGMVTLISDMADF</sequence>
<reference evidence="3" key="1">
    <citation type="submission" date="2020-01" db="EMBL/GenBank/DDBJ databases">
        <authorList>
            <person name="Meier V. D."/>
            <person name="Meier V D."/>
        </authorList>
    </citation>
    <scope>NUCLEOTIDE SEQUENCE</scope>
    <source>
        <strain evidence="3">HLG_WM_MAG_01</strain>
    </source>
</reference>
<keyword evidence="1" id="KW-0479">Metal-binding</keyword>
<dbReference type="InterPro" id="IPR050963">
    <property type="entry name" value="Sirohydro_Cobaltochel/CbiX"/>
</dbReference>
<dbReference type="PANTHER" id="PTHR33542">
    <property type="entry name" value="SIROHYDROCHLORIN FERROCHELATASE, CHLOROPLASTIC"/>
    <property type="match status" value="1"/>
</dbReference>
<dbReference type="GO" id="GO:0016829">
    <property type="term" value="F:lyase activity"/>
    <property type="evidence" value="ECO:0007669"/>
    <property type="project" value="UniProtKB-KW"/>
</dbReference>
<accession>A0A6S6TYX9</accession>
<dbReference type="GO" id="GO:0046872">
    <property type="term" value="F:metal ion binding"/>
    <property type="evidence" value="ECO:0007669"/>
    <property type="project" value="UniProtKB-KW"/>
</dbReference>
<evidence type="ECO:0000256" key="2">
    <source>
        <dbReference type="ARBA" id="ARBA00023239"/>
    </source>
</evidence>
<dbReference type="InterPro" id="IPR002762">
    <property type="entry name" value="CbiX-like"/>
</dbReference>
<gene>
    <name evidence="3" type="ORF">HELGO_WM909</name>
</gene>
<dbReference type="AlphaFoldDB" id="A0A6S6TYX9"/>
<evidence type="ECO:0000313" key="3">
    <source>
        <dbReference type="EMBL" id="CAA6823327.1"/>
    </source>
</evidence>
<dbReference type="PANTHER" id="PTHR33542:SF3">
    <property type="entry name" value="SIROHYDROCHLORIN FERROCHELATASE, CHLOROPLASTIC"/>
    <property type="match status" value="1"/>
</dbReference>
<name>A0A6S6TYX9_9BACT</name>
<evidence type="ECO:0000256" key="1">
    <source>
        <dbReference type="ARBA" id="ARBA00022723"/>
    </source>
</evidence>
<proteinExistence type="predicted"/>
<dbReference type="EMBL" id="CACVAS010000117">
    <property type="protein sequence ID" value="CAA6823327.1"/>
    <property type="molecule type" value="Genomic_DNA"/>
</dbReference>
<dbReference type="Gene3D" id="3.40.50.1400">
    <property type="match status" value="1"/>
</dbReference>
<dbReference type="CDD" id="cd03416">
    <property type="entry name" value="CbiX_SirB_N"/>
    <property type="match status" value="1"/>
</dbReference>
<dbReference type="SUPFAM" id="SSF53800">
    <property type="entry name" value="Chelatase"/>
    <property type="match status" value="1"/>
</dbReference>
<protein>
    <submittedName>
        <fullName evidence="3">Cobalamin (Vitamin B12) biosynthesis protein CbiX</fullName>
    </submittedName>
</protein>
<keyword evidence="2" id="KW-0456">Lyase</keyword>
<organism evidence="3">
    <name type="scientific">uncultured Sulfurovum sp</name>
    <dbReference type="NCBI Taxonomy" id="269237"/>
    <lineage>
        <taxon>Bacteria</taxon>
        <taxon>Pseudomonadati</taxon>
        <taxon>Campylobacterota</taxon>
        <taxon>Epsilonproteobacteria</taxon>
        <taxon>Campylobacterales</taxon>
        <taxon>Sulfurovaceae</taxon>
        <taxon>Sulfurovum</taxon>
        <taxon>environmental samples</taxon>
    </lineage>
</organism>